<dbReference type="SMART" id="SM00213">
    <property type="entry name" value="UBQ"/>
    <property type="match status" value="5"/>
</dbReference>
<feature type="domain" description="Ubiquitin-like" evidence="1">
    <location>
        <begin position="373"/>
        <end position="446"/>
    </location>
</feature>
<sequence length="580" mass="65738">MEQNIMAQNSVATSLELGSRSGSAFISPFQIDEARFLAETSNGGVMHIPIEASNTIENVMETQEKYNIFSREENALYVDRRLDDLNRGSRENCNVHNDAKVVLLFCSSWNDIKIFVKTMTEKTLLFKVNPGETVASLKSKIQDEIGIPFAMQRLFFGAEELENDRIIFDYKIQEWSHLQLSVHLPGDMQIFVETFSGSTTIVEVESSDTIERVKSKIQDIRGTPADKQRLFFGGCELAESRTLADYNIQNQSIVRLLLHLTQGKQMKDDKSLSDYSIWKGSILHLVLNLGGNINVIKILIESATGQTISLQCTICETVKEIKEKIEEKLDCFPKERQRLFYEGIELEDERSCSFYKIANNSKVILNMRHKDGIQIKVNMPSTTASTPIMLEVSREETIKAIKNKITLLYGFPAEKIIVAFDGKVLQDDSKSLLDCDIRHKSTISVVYLYCYEIEIKLTKPFQSQKTTVKVESGDTIKKLKSKIYENLGIPVDQQLLIFKAQRLNDGNTLYDYGVKEGCLVYLFKHTNNDTKYIVFSLTDGSVSFEVSSKDTVESIVRAIQAETSESLTSARCIKFGIKHI</sequence>
<evidence type="ECO:0000259" key="1">
    <source>
        <dbReference type="PROSITE" id="PS50053"/>
    </source>
</evidence>
<feature type="domain" description="Ubiquitin-like" evidence="1">
    <location>
        <begin position="260"/>
        <end position="292"/>
    </location>
</feature>
<dbReference type="PROSITE" id="PS50053">
    <property type="entry name" value="UBIQUITIN_2"/>
    <property type="match status" value="6"/>
</dbReference>
<accession>A0A9Q1BMB0</accession>
<feature type="domain" description="Ubiquitin-like" evidence="1">
    <location>
        <begin position="296"/>
        <end position="372"/>
    </location>
</feature>
<keyword evidence="3" id="KW-1185">Reference proteome</keyword>
<dbReference type="EMBL" id="JAIZAY010000014">
    <property type="protein sequence ID" value="KAJ8029358.1"/>
    <property type="molecule type" value="Genomic_DNA"/>
</dbReference>
<dbReference type="Proteomes" id="UP001152320">
    <property type="component" value="Chromosome 14"/>
</dbReference>
<evidence type="ECO:0000313" key="2">
    <source>
        <dbReference type="EMBL" id="KAJ8029358.1"/>
    </source>
</evidence>
<feature type="domain" description="Ubiquitin-like" evidence="1">
    <location>
        <begin position="112"/>
        <end position="187"/>
    </location>
</feature>
<dbReference type="AlphaFoldDB" id="A0A9Q1BMB0"/>
<reference evidence="2" key="1">
    <citation type="submission" date="2021-10" db="EMBL/GenBank/DDBJ databases">
        <title>Tropical sea cucumber genome reveals ecological adaptation and Cuvierian tubules defense mechanism.</title>
        <authorList>
            <person name="Chen T."/>
        </authorList>
    </citation>
    <scope>NUCLEOTIDE SEQUENCE</scope>
    <source>
        <strain evidence="2">Nanhai2018</strain>
        <tissue evidence="2">Muscle</tissue>
    </source>
</reference>
<name>A0A9Q1BMB0_HOLLE</name>
<dbReference type="OrthoDB" id="1885901at2759"/>
<dbReference type="PRINTS" id="PR00348">
    <property type="entry name" value="UBIQUITIN"/>
</dbReference>
<dbReference type="InterPro" id="IPR019956">
    <property type="entry name" value="Ubiquitin_dom"/>
</dbReference>
<gene>
    <name evidence="2" type="ORF">HOLleu_28731</name>
</gene>
<dbReference type="InterPro" id="IPR029071">
    <property type="entry name" value="Ubiquitin-like_domsf"/>
</dbReference>
<comment type="caution">
    <text evidence="2">The sequence shown here is derived from an EMBL/GenBank/DDBJ whole genome shotgun (WGS) entry which is preliminary data.</text>
</comment>
<evidence type="ECO:0000313" key="3">
    <source>
        <dbReference type="Proteomes" id="UP001152320"/>
    </source>
</evidence>
<organism evidence="2 3">
    <name type="scientific">Holothuria leucospilota</name>
    <name type="common">Black long sea cucumber</name>
    <name type="synonym">Mertensiothuria leucospilota</name>
    <dbReference type="NCBI Taxonomy" id="206669"/>
    <lineage>
        <taxon>Eukaryota</taxon>
        <taxon>Metazoa</taxon>
        <taxon>Echinodermata</taxon>
        <taxon>Eleutherozoa</taxon>
        <taxon>Echinozoa</taxon>
        <taxon>Holothuroidea</taxon>
        <taxon>Aspidochirotacea</taxon>
        <taxon>Aspidochirotida</taxon>
        <taxon>Holothuriidae</taxon>
        <taxon>Holothuria</taxon>
    </lineage>
</organism>
<dbReference type="PANTHER" id="PTHR10666">
    <property type="entry name" value="UBIQUITIN"/>
    <property type="match status" value="1"/>
</dbReference>
<dbReference type="SUPFAM" id="SSF54236">
    <property type="entry name" value="Ubiquitin-like"/>
    <property type="match status" value="6"/>
</dbReference>
<feature type="domain" description="Ubiquitin-like" evidence="1">
    <location>
        <begin position="188"/>
        <end position="263"/>
    </location>
</feature>
<dbReference type="CDD" id="cd17039">
    <property type="entry name" value="Ubl_ubiquitin_like"/>
    <property type="match status" value="2"/>
</dbReference>
<dbReference type="Pfam" id="PF00240">
    <property type="entry name" value="ubiquitin"/>
    <property type="match status" value="6"/>
</dbReference>
<dbReference type="Gene3D" id="3.10.20.90">
    <property type="entry name" value="Phosphatidylinositol 3-kinase Catalytic Subunit, Chain A, domain 1"/>
    <property type="match status" value="6"/>
</dbReference>
<dbReference type="InterPro" id="IPR000626">
    <property type="entry name" value="Ubiquitin-like_dom"/>
</dbReference>
<protein>
    <submittedName>
        <fullName evidence="2">Polyubiquitin-C</fullName>
    </submittedName>
</protein>
<dbReference type="InterPro" id="IPR050158">
    <property type="entry name" value="Ubiquitin_ubiquitin-like"/>
</dbReference>
<feature type="domain" description="Ubiquitin-like" evidence="1">
    <location>
        <begin position="451"/>
        <end position="522"/>
    </location>
</feature>
<proteinExistence type="predicted"/>